<dbReference type="Proteomes" id="UP000515121">
    <property type="component" value="Unplaced"/>
</dbReference>
<keyword evidence="2" id="KW-1185">Reference proteome</keyword>
<feature type="region of interest" description="Disordered" evidence="1">
    <location>
        <begin position="107"/>
        <end position="229"/>
    </location>
</feature>
<feature type="compositionally biased region" description="Polar residues" evidence="1">
    <location>
        <begin position="162"/>
        <end position="178"/>
    </location>
</feature>
<reference evidence="3" key="1">
    <citation type="submission" date="2025-08" db="UniProtKB">
        <authorList>
            <consortium name="RefSeq"/>
        </authorList>
    </citation>
    <scope>IDENTIFICATION</scope>
    <source>
        <tissue evidence="3">Fruit stalk</tissue>
    </source>
</reference>
<proteinExistence type="predicted"/>
<dbReference type="GeneID" id="111290785"/>
<dbReference type="RefSeq" id="XP_022738001.1">
    <property type="nucleotide sequence ID" value="XM_022882266.1"/>
</dbReference>
<gene>
    <name evidence="3" type="primary">LOC111290785</name>
</gene>
<protein>
    <submittedName>
        <fullName evidence="3">Uncharacterized protein LOC111290785 isoform X2</fullName>
    </submittedName>
</protein>
<evidence type="ECO:0000313" key="2">
    <source>
        <dbReference type="Proteomes" id="UP000515121"/>
    </source>
</evidence>
<accession>A0A6P5YD66</accession>
<evidence type="ECO:0000256" key="1">
    <source>
        <dbReference type="SAM" id="MobiDB-lite"/>
    </source>
</evidence>
<evidence type="ECO:0000313" key="3">
    <source>
        <dbReference type="RefSeq" id="XP_022738001.1"/>
    </source>
</evidence>
<name>A0A6P5YD66_DURZI</name>
<dbReference type="AlphaFoldDB" id="A0A6P5YD66"/>
<feature type="compositionally biased region" description="Basic residues" evidence="1">
    <location>
        <begin position="217"/>
        <end position="229"/>
    </location>
</feature>
<feature type="compositionally biased region" description="Polar residues" evidence="1">
    <location>
        <begin position="126"/>
        <end position="135"/>
    </location>
</feature>
<dbReference type="PANTHER" id="PTHR36407">
    <property type="entry name" value="MEDIATOR-ASSOCIATED PROTEIN 2"/>
    <property type="match status" value="1"/>
</dbReference>
<dbReference type="PANTHER" id="PTHR36407:SF1">
    <property type="entry name" value="MEDIATOR-ASSOCIATED PROTEIN 2"/>
    <property type="match status" value="1"/>
</dbReference>
<organism evidence="2 3">
    <name type="scientific">Durio zibethinus</name>
    <name type="common">Durian</name>
    <dbReference type="NCBI Taxonomy" id="66656"/>
    <lineage>
        <taxon>Eukaryota</taxon>
        <taxon>Viridiplantae</taxon>
        <taxon>Streptophyta</taxon>
        <taxon>Embryophyta</taxon>
        <taxon>Tracheophyta</taxon>
        <taxon>Spermatophyta</taxon>
        <taxon>Magnoliopsida</taxon>
        <taxon>eudicotyledons</taxon>
        <taxon>Gunneridae</taxon>
        <taxon>Pentapetalae</taxon>
        <taxon>rosids</taxon>
        <taxon>malvids</taxon>
        <taxon>Malvales</taxon>
        <taxon>Malvaceae</taxon>
        <taxon>Helicteroideae</taxon>
        <taxon>Durio</taxon>
    </lineage>
</organism>
<feature type="region of interest" description="Disordered" evidence="1">
    <location>
        <begin position="1"/>
        <end position="21"/>
    </location>
</feature>
<dbReference type="InterPro" id="IPR038823">
    <property type="entry name" value="MED2_plant"/>
</dbReference>
<sequence>MDSEVSSYRPPPEFEEDSSEPLVDLTLSDSTELFLIQWPLHQHPEINGQEFTLQLGPDGKLGSFIDSTVGKISQRVSLVHYMNPEEYEKLSSDKKLVYLKASGTLMTNSSNPFVTPMKSKGRKNSESWGRTVSTHSSRHKSTFSGINELSKPSKRKHDHESTGSMNQPAQSHETTPFPGSSEHRNAHESTRSLDRSIIASGRGDSTSTLSGPAERSHKGKSKKKTKSEE</sequence>
<feature type="compositionally biased region" description="Basic and acidic residues" evidence="1">
    <location>
        <begin position="181"/>
        <end position="194"/>
    </location>
</feature>